<organism evidence="2 3">
    <name type="scientific">Phytophthora infestans</name>
    <name type="common">Potato late blight agent</name>
    <name type="synonym">Botrytis infestans</name>
    <dbReference type="NCBI Taxonomy" id="4787"/>
    <lineage>
        <taxon>Eukaryota</taxon>
        <taxon>Sar</taxon>
        <taxon>Stramenopiles</taxon>
        <taxon>Oomycota</taxon>
        <taxon>Peronosporomycetes</taxon>
        <taxon>Peronosporales</taxon>
        <taxon>Peronosporaceae</taxon>
        <taxon>Phytophthora</taxon>
    </lineage>
</organism>
<sequence length="191" mass="22586">MYRQDLDRSRSPLPERRRSPSPQQHRESYRGRREEFALRSGEAGYRYSPPPLPMLENSFEVGPVNRHELEPGTGDRESSRHERHHHSHRDQSRDDKGHSSHRDYHEKRSSRPERSWEELKWTVTASVFSRRNEADNQADEASEKEKQPRFKNEDESELQQKEVKNGGARTARDELFAGMDDLTVDYEEDDE</sequence>
<comment type="caution">
    <text evidence="2">The sequence shown here is derived from an EMBL/GenBank/DDBJ whole genome shotgun (WGS) entry which is preliminary data.</text>
</comment>
<evidence type="ECO:0000313" key="2">
    <source>
        <dbReference type="EMBL" id="KAF4040410.1"/>
    </source>
</evidence>
<feature type="compositionally biased region" description="Basic and acidic residues" evidence="1">
    <location>
        <begin position="141"/>
        <end position="175"/>
    </location>
</feature>
<feature type="compositionally biased region" description="Acidic residues" evidence="1">
    <location>
        <begin position="182"/>
        <end position="191"/>
    </location>
</feature>
<reference evidence="2" key="1">
    <citation type="submission" date="2020-04" db="EMBL/GenBank/DDBJ databases">
        <title>Hybrid Assembly of Korean Phytophthora infestans isolates.</title>
        <authorList>
            <person name="Prokchorchik M."/>
            <person name="Lee Y."/>
            <person name="Seo J."/>
            <person name="Cho J.-H."/>
            <person name="Park Y.-E."/>
            <person name="Jang D.-C."/>
            <person name="Im J.-S."/>
            <person name="Choi J.-G."/>
            <person name="Park H.-J."/>
            <person name="Lee G.-B."/>
            <person name="Lee Y.-G."/>
            <person name="Hong S.-Y."/>
            <person name="Cho K."/>
            <person name="Sohn K.H."/>
        </authorList>
    </citation>
    <scope>NUCLEOTIDE SEQUENCE</scope>
    <source>
        <strain evidence="2">KR_1_A1</strain>
    </source>
</reference>
<dbReference type="EMBL" id="WSZM01000141">
    <property type="protein sequence ID" value="KAF4040410.1"/>
    <property type="molecule type" value="Genomic_DNA"/>
</dbReference>
<gene>
    <name evidence="2" type="ORF">GN244_ATG07374</name>
</gene>
<protein>
    <submittedName>
        <fullName evidence="2">Uncharacterized protein</fullName>
    </submittedName>
</protein>
<feature type="compositionally biased region" description="Basic and acidic residues" evidence="1">
    <location>
        <begin position="89"/>
        <end position="120"/>
    </location>
</feature>
<dbReference type="Proteomes" id="UP000602510">
    <property type="component" value="Unassembled WGS sequence"/>
</dbReference>
<keyword evidence="3" id="KW-1185">Reference proteome</keyword>
<dbReference type="AlphaFoldDB" id="A0A833T698"/>
<name>A0A833T698_PHYIN</name>
<feature type="region of interest" description="Disordered" evidence="1">
    <location>
        <begin position="1"/>
        <end position="191"/>
    </location>
</feature>
<evidence type="ECO:0000313" key="3">
    <source>
        <dbReference type="Proteomes" id="UP000602510"/>
    </source>
</evidence>
<feature type="compositionally biased region" description="Basic and acidic residues" evidence="1">
    <location>
        <begin position="1"/>
        <end position="37"/>
    </location>
</feature>
<feature type="compositionally biased region" description="Basic and acidic residues" evidence="1">
    <location>
        <begin position="65"/>
        <end position="80"/>
    </location>
</feature>
<evidence type="ECO:0000256" key="1">
    <source>
        <dbReference type="SAM" id="MobiDB-lite"/>
    </source>
</evidence>
<proteinExistence type="predicted"/>
<accession>A0A833T698</accession>